<keyword evidence="6" id="KW-1185">Reference proteome</keyword>
<dbReference type="SUPFAM" id="SSF52402">
    <property type="entry name" value="Adenine nucleotide alpha hydrolases-like"/>
    <property type="match status" value="1"/>
</dbReference>
<dbReference type="RefSeq" id="WP_008415594.1">
    <property type="nucleotide sequence ID" value="NC_014299.1"/>
</dbReference>
<dbReference type="KEGG" id="hje:HacjB3_17583"/>
<reference evidence="3 5" key="1">
    <citation type="journal article" date="2010" name="J. Bacteriol.">
        <title>Complete genome sequence of Halalkalicoccus jeotgali B3(T), an extremely halophilic archaeon.</title>
        <authorList>
            <person name="Roh S.W."/>
            <person name="Nam Y.D."/>
            <person name="Nam S.H."/>
            <person name="Choi S.H."/>
            <person name="Park H.S."/>
            <person name="Bae J.W."/>
        </authorList>
    </citation>
    <scope>NUCLEOTIDE SEQUENCE [LARGE SCALE GENOMIC DNA]</scope>
    <source>
        <strain evidence="3">B3</strain>
        <strain evidence="5">DSM 18796 / CECT 7217 / JCM 14584 / KCTC 4019 / B3</strain>
        <plasmid evidence="5">2</plasmid>
    </source>
</reference>
<dbReference type="Gene3D" id="3.40.50.620">
    <property type="entry name" value="HUPs"/>
    <property type="match status" value="1"/>
</dbReference>
<evidence type="ECO:0000313" key="4">
    <source>
        <dbReference type="EMBL" id="ELY38705.1"/>
    </source>
</evidence>
<feature type="domain" description="UspA" evidence="2">
    <location>
        <begin position="3"/>
        <end position="134"/>
    </location>
</feature>
<dbReference type="InterPro" id="IPR014729">
    <property type="entry name" value="Rossmann-like_a/b/a_fold"/>
</dbReference>
<keyword evidence="3" id="KW-0614">Plasmid</keyword>
<gene>
    <name evidence="3" type="ordered locus">HacjB3_17583</name>
    <name evidence="4" type="ORF">C497_07184</name>
</gene>
<evidence type="ECO:0000256" key="1">
    <source>
        <dbReference type="ARBA" id="ARBA00008791"/>
    </source>
</evidence>
<accession>D8JCW4</accession>
<dbReference type="PANTHER" id="PTHR46268:SF6">
    <property type="entry name" value="UNIVERSAL STRESS PROTEIN UP12"/>
    <property type="match status" value="1"/>
</dbReference>
<dbReference type="PRINTS" id="PR01438">
    <property type="entry name" value="UNVRSLSTRESS"/>
</dbReference>
<evidence type="ECO:0000313" key="6">
    <source>
        <dbReference type="Proteomes" id="UP000011645"/>
    </source>
</evidence>
<dbReference type="InterPro" id="IPR006015">
    <property type="entry name" value="Universal_stress_UspA"/>
</dbReference>
<dbReference type="HOGENOM" id="CLU_049301_19_1_2"/>
<evidence type="ECO:0000259" key="2">
    <source>
        <dbReference type="Pfam" id="PF00582"/>
    </source>
</evidence>
<proteinExistence type="inferred from homology"/>
<name>D8JCW4_HALJB</name>
<dbReference type="Proteomes" id="UP000011645">
    <property type="component" value="Unassembled WGS sequence"/>
</dbReference>
<dbReference type="eggNOG" id="arCOG03050">
    <property type="taxonomic scope" value="Archaea"/>
</dbReference>
<organism evidence="3 5">
    <name type="scientific">Halalkalicoccus jeotgali (strain DSM 18796 / CECT 7217 / JCM 14584 / KCTC 4019 / B3)</name>
    <dbReference type="NCBI Taxonomy" id="795797"/>
    <lineage>
        <taxon>Archaea</taxon>
        <taxon>Methanobacteriati</taxon>
        <taxon>Methanobacteriota</taxon>
        <taxon>Stenosarchaea group</taxon>
        <taxon>Halobacteria</taxon>
        <taxon>Halobacteriales</taxon>
        <taxon>Halococcaceae</taxon>
        <taxon>Halalkalicoccus</taxon>
    </lineage>
</organism>
<geneLocation type="plasmid" evidence="3 5">
    <name>2</name>
</geneLocation>
<protein>
    <submittedName>
        <fullName evidence="3">UspA domain protein</fullName>
    </submittedName>
</protein>
<dbReference type="OrthoDB" id="281037at2157"/>
<dbReference type="EMBL" id="CP002064">
    <property type="protein sequence ID" value="ADJ16859.1"/>
    <property type="molecule type" value="Genomic_DNA"/>
</dbReference>
<dbReference type="Proteomes" id="UP000000390">
    <property type="component" value="Plasmid 2"/>
</dbReference>
<comment type="similarity">
    <text evidence="1">Belongs to the universal stress protein A family.</text>
</comment>
<dbReference type="GeneID" id="9421306"/>
<evidence type="ECO:0000313" key="5">
    <source>
        <dbReference type="Proteomes" id="UP000000390"/>
    </source>
</evidence>
<sequence>MFTVVLATDGHKERVMAQVEAVADYPCASEEIEVLIVNVAKEIQSDEGGKINIEEYADMPESASNALSFFQSEGITARAEQRSGDPAEEIIRAARDADANQIILGGRKRSPVGKAVFGSVVQKVIFDAECPVLTTNIEVRRVS</sequence>
<dbReference type="CDD" id="cd00293">
    <property type="entry name" value="USP-like"/>
    <property type="match status" value="1"/>
</dbReference>
<dbReference type="EMBL" id="AOHV01000020">
    <property type="protein sequence ID" value="ELY38705.1"/>
    <property type="molecule type" value="Genomic_DNA"/>
</dbReference>
<dbReference type="AlphaFoldDB" id="D8JCW4"/>
<reference evidence="4 6" key="2">
    <citation type="journal article" date="2014" name="PLoS Genet.">
        <title>Phylogenetically driven sequencing of extremely halophilic archaea reveals strategies for static and dynamic osmo-response.</title>
        <authorList>
            <person name="Becker E.A."/>
            <person name="Seitzer P.M."/>
            <person name="Tritt A."/>
            <person name="Larsen D."/>
            <person name="Krusor M."/>
            <person name="Yao A.I."/>
            <person name="Wu D."/>
            <person name="Madern D."/>
            <person name="Eisen J.A."/>
            <person name="Darling A.E."/>
            <person name="Facciotti M.T."/>
        </authorList>
    </citation>
    <scope>NUCLEOTIDE SEQUENCE [LARGE SCALE GENOMIC DNA]</scope>
    <source>
        <strain evidence="4">B3</strain>
        <strain evidence="6">DSM 18796 / CECT 7217 / JCM 14584 / KCTC 4019 / B3</strain>
    </source>
</reference>
<dbReference type="PANTHER" id="PTHR46268">
    <property type="entry name" value="STRESS RESPONSE PROTEIN NHAX"/>
    <property type="match status" value="1"/>
</dbReference>
<dbReference type="InterPro" id="IPR006016">
    <property type="entry name" value="UspA"/>
</dbReference>
<evidence type="ECO:0000313" key="3">
    <source>
        <dbReference type="EMBL" id="ADJ16859.1"/>
    </source>
</evidence>
<dbReference type="Pfam" id="PF00582">
    <property type="entry name" value="Usp"/>
    <property type="match status" value="1"/>
</dbReference>